<name>A0A1U9VFG0_9RALS</name>
<reference evidence="2 3" key="1">
    <citation type="submission" date="2017-02" db="EMBL/GenBank/DDBJ databases">
        <title>Blood Disease Bacterium A2-HR MARDI.</title>
        <authorList>
            <person name="Badrun R."/>
            <person name="Abu Bakar N."/>
            <person name="Laboh R."/>
        </authorList>
    </citation>
    <scope>NUCLEOTIDE SEQUENCE [LARGE SCALE GENOMIC DNA]</scope>
    <source>
        <strain evidence="2 3">A2-HR MARDI</strain>
    </source>
</reference>
<sequence length="343" mass="37717">MSAGFLTSNAEWQALRAVDHLARDLYLALRRCMDFRTGIVGGPHKAISWQALREDCEVPGRPGVRCYRPSEMQLRRRVEQLEKCGLVRRISVGLSLQFRMLMAKTDSSVQKKAEGGARGEKKPKRTSTGAGERRLSTERTSRKADTHPNPGKTTNPSSPPFDALTDEEEVDIDPSPPADPAIPADDAEHGHRLSEQRRREAKAVADGPAGQLADGKPADGPQWSPVLAWPLRIPLHERAAVAHQLSALPHATRQRVLDEWDGAMETGKIVQPWKFFESVVAKARWPGWLPDHADAVAARREQARAVASLVRRQRAMPAGAGAGPVGSQAVAHIRNMLKRGRSQ</sequence>
<evidence type="ECO:0000256" key="1">
    <source>
        <dbReference type="SAM" id="MobiDB-lite"/>
    </source>
</evidence>
<proteinExistence type="predicted"/>
<feature type="compositionally biased region" description="Basic and acidic residues" evidence="1">
    <location>
        <begin position="186"/>
        <end position="203"/>
    </location>
</feature>
<organism evidence="2 3">
    <name type="scientific">blood disease bacterium A2-HR MARDI</name>
    <dbReference type="NCBI Taxonomy" id="1944648"/>
    <lineage>
        <taxon>Bacteria</taxon>
        <taxon>Pseudomonadati</taxon>
        <taxon>Pseudomonadota</taxon>
        <taxon>Betaproteobacteria</taxon>
        <taxon>Burkholderiales</taxon>
        <taxon>Burkholderiaceae</taxon>
        <taxon>Ralstonia</taxon>
        <taxon>Ralstonia solanacearum species complex</taxon>
    </lineage>
</organism>
<protein>
    <submittedName>
        <fullName evidence="2">Uncharacterized protein</fullName>
    </submittedName>
</protein>
<dbReference type="AlphaFoldDB" id="A0A1U9VFG0"/>
<feature type="region of interest" description="Disordered" evidence="1">
    <location>
        <begin position="105"/>
        <end position="221"/>
    </location>
</feature>
<evidence type="ECO:0000313" key="3">
    <source>
        <dbReference type="Proteomes" id="UP000189628"/>
    </source>
</evidence>
<evidence type="ECO:0000313" key="2">
    <source>
        <dbReference type="EMBL" id="AQW28821.1"/>
    </source>
</evidence>
<feature type="compositionally biased region" description="Basic and acidic residues" evidence="1">
    <location>
        <begin position="109"/>
        <end position="120"/>
    </location>
</feature>
<accession>A0A1U9VFG0</accession>
<dbReference type="Proteomes" id="UP000189628">
    <property type="component" value="Chromosome"/>
</dbReference>
<dbReference type="RefSeq" id="WP_078221670.1">
    <property type="nucleotide sequence ID" value="NZ_CP019911.1"/>
</dbReference>
<gene>
    <name evidence="2" type="ORF">B0B51_01505</name>
</gene>
<dbReference type="EMBL" id="CP019911">
    <property type="protein sequence ID" value="AQW28821.1"/>
    <property type="molecule type" value="Genomic_DNA"/>
</dbReference>
<feature type="compositionally biased region" description="Basic and acidic residues" evidence="1">
    <location>
        <begin position="131"/>
        <end position="146"/>
    </location>
</feature>